<organism evidence="2 3">
    <name type="scientific">Patella caerulea</name>
    <name type="common">Rayed Mediterranean limpet</name>
    <dbReference type="NCBI Taxonomy" id="87958"/>
    <lineage>
        <taxon>Eukaryota</taxon>
        <taxon>Metazoa</taxon>
        <taxon>Spiralia</taxon>
        <taxon>Lophotrochozoa</taxon>
        <taxon>Mollusca</taxon>
        <taxon>Gastropoda</taxon>
        <taxon>Patellogastropoda</taxon>
        <taxon>Patelloidea</taxon>
        <taxon>Patellidae</taxon>
        <taxon>Patella</taxon>
    </lineage>
</organism>
<feature type="compositionally biased region" description="Polar residues" evidence="1">
    <location>
        <begin position="88"/>
        <end position="106"/>
    </location>
</feature>
<dbReference type="EMBL" id="JAZGQO010000006">
    <property type="protein sequence ID" value="KAK6186460.1"/>
    <property type="molecule type" value="Genomic_DNA"/>
</dbReference>
<proteinExistence type="predicted"/>
<evidence type="ECO:0000256" key="1">
    <source>
        <dbReference type="SAM" id="MobiDB-lite"/>
    </source>
</evidence>
<protein>
    <submittedName>
        <fullName evidence="2">Uncharacterized protein</fullName>
    </submittedName>
</protein>
<evidence type="ECO:0000313" key="3">
    <source>
        <dbReference type="Proteomes" id="UP001347796"/>
    </source>
</evidence>
<sequence length="106" mass="11367">MAIILIQSSVQDQMATVDSPIETLEESTSESDNATDCSRDSVAKEGSSESRLDSNQVKTSISPDVLGVLDPQGDLRGECNRAPVNKCYESSSPPARQNNTLWSCSS</sequence>
<gene>
    <name evidence="2" type="ORF">SNE40_008495</name>
</gene>
<dbReference type="AlphaFoldDB" id="A0AAN8K072"/>
<evidence type="ECO:0000313" key="2">
    <source>
        <dbReference type="EMBL" id="KAK6186460.1"/>
    </source>
</evidence>
<comment type="caution">
    <text evidence="2">The sequence shown here is derived from an EMBL/GenBank/DDBJ whole genome shotgun (WGS) entry which is preliminary data.</text>
</comment>
<dbReference type="Proteomes" id="UP001347796">
    <property type="component" value="Unassembled WGS sequence"/>
</dbReference>
<feature type="region of interest" description="Disordered" evidence="1">
    <location>
        <begin position="84"/>
        <end position="106"/>
    </location>
</feature>
<feature type="region of interest" description="Disordered" evidence="1">
    <location>
        <begin position="22"/>
        <end position="58"/>
    </location>
</feature>
<feature type="compositionally biased region" description="Basic and acidic residues" evidence="1">
    <location>
        <begin position="37"/>
        <end position="52"/>
    </location>
</feature>
<reference evidence="2 3" key="1">
    <citation type="submission" date="2024-01" db="EMBL/GenBank/DDBJ databases">
        <title>The genome of the rayed Mediterranean limpet Patella caerulea (Linnaeus, 1758).</title>
        <authorList>
            <person name="Anh-Thu Weber A."/>
            <person name="Halstead-Nussloch G."/>
        </authorList>
    </citation>
    <scope>NUCLEOTIDE SEQUENCE [LARGE SCALE GENOMIC DNA]</scope>
    <source>
        <strain evidence="2">AATW-2023a</strain>
        <tissue evidence="2">Whole specimen</tissue>
    </source>
</reference>
<name>A0AAN8K072_PATCE</name>
<keyword evidence="3" id="KW-1185">Reference proteome</keyword>
<accession>A0AAN8K072</accession>